<feature type="compositionally biased region" description="Acidic residues" evidence="1">
    <location>
        <begin position="7"/>
        <end position="16"/>
    </location>
</feature>
<organism evidence="2 3">
    <name type="scientific">Trichonephila clavata</name>
    <name type="common">Joro spider</name>
    <name type="synonym">Nephila clavata</name>
    <dbReference type="NCBI Taxonomy" id="2740835"/>
    <lineage>
        <taxon>Eukaryota</taxon>
        <taxon>Metazoa</taxon>
        <taxon>Ecdysozoa</taxon>
        <taxon>Arthropoda</taxon>
        <taxon>Chelicerata</taxon>
        <taxon>Arachnida</taxon>
        <taxon>Araneae</taxon>
        <taxon>Araneomorphae</taxon>
        <taxon>Entelegynae</taxon>
        <taxon>Araneoidea</taxon>
        <taxon>Nephilidae</taxon>
        <taxon>Trichonephila</taxon>
    </lineage>
</organism>
<evidence type="ECO:0000313" key="2">
    <source>
        <dbReference type="EMBL" id="GFQ81250.1"/>
    </source>
</evidence>
<dbReference type="AlphaFoldDB" id="A0A8X6FI44"/>
<evidence type="ECO:0000256" key="1">
    <source>
        <dbReference type="SAM" id="MobiDB-lite"/>
    </source>
</evidence>
<feature type="region of interest" description="Disordered" evidence="1">
    <location>
        <begin position="1"/>
        <end position="20"/>
    </location>
</feature>
<dbReference type="Proteomes" id="UP000887116">
    <property type="component" value="Unassembled WGS sequence"/>
</dbReference>
<sequence length="87" mass="9711">MTKYGDLDDEMDDPDFQDPAHNLQYSSDSDECEWISIMIPFPKTKNSDALSDTDTTSLSSVDDITSANVSGCNQSYSFMQIQLSNLE</sequence>
<gene>
    <name evidence="2" type="ORF">TNCT_342831</name>
</gene>
<keyword evidence="3" id="KW-1185">Reference proteome</keyword>
<protein>
    <submittedName>
        <fullName evidence="2">Uncharacterized protein</fullName>
    </submittedName>
</protein>
<dbReference type="EMBL" id="BMAO01022339">
    <property type="protein sequence ID" value="GFQ81250.1"/>
    <property type="molecule type" value="Genomic_DNA"/>
</dbReference>
<comment type="caution">
    <text evidence="2">The sequence shown here is derived from an EMBL/GenBank/DDBJ whole genome shotgun (WGS) entry which is preliminary data.</text>
</comment>
<reference evidence="2" key="1">
    <citation type="submission" date="2020-07" db="EMBL/GenBank/DDBJ databases">
        <title>Multicomponent nature underlies the extraordinary mechanical properties of spider dragline silk.</title>
        <authorList>
            <person name="Kono N."/>
            <person name="Nakamura H."/>
            <person name="Mori M."/>
            <person name="Yoshida Y."/>
            <person name="Ohtoshi R."/>
            <person name="Malay A.D."/>
            <person name="Moran D.A.P."/>
            <person name="Tomita M."/>
            <person name="Numata K."/>
            <person name="Arakawa K."/>
        </authorList>
    </citation>
    <scope>NUCLEOTIDE SEQUENCE</scope>
</reference>
<name>A0A8X6FI44_TRICU</name>
<accession>A0A8X6FI44</accession>
<proteinExistence type="predicted"/>
<evidence type="ECO:0000313" key="3">
    <source>
        <dbReference type="Proteomes" id="UP000887116"/>
    </source>
</evidence>